<dbReference type="PANTHER" id="PTHR33337:SF40">
    <property type="entry name" value="CENP-V_GFA DOMAIN-CONTAINING PROTEIN-RELATED"/>
    <property type="match status" value="1"/>
</dbReference>
<dbReference type="PROSITE" id="PS51891">
    <property type="entry name" value="CENP_V_GFA"/>
    <property type="match status" value="1"/>
</dbReference>
<accession>A0ABT3T808</accession>
<evidence type="ECO:0000259" key="5">
    <source>
        <dbReference type="PROSITE" id="PS51891"/>
    </source>
</evidence>
<keyword evidence="4" id="KW-0456">Lyase</keyword>
<comment type="similarity">
    <text evidence="1">Belongs to the Gfa family.</text>
</comment>
<sequence length="135" mass="14867">MKLTGGCYCGKVRYEAEGEPVLRGLCHCRECQYISGGAANVALGMPVSGFHYTKGQPRVFERTDLEQPVKRQFCPDCGTSLASLPPALADIIVLKVGTLDDPASYGTPDIAMYCIEKQDFHYLPENMPQFDRFPG</sequence>
<evidence type="ECO:0000313" key="6">
    <source>
        <dbReference type="EMBL" id="MCX2978418.1"/>
    </source>
</evidence>
<dbReference type="RefSeq" id="WP_279250112.1">
    <property type="nucleotide sequence ID" value="NZ_SHNO01000001.1"/>
</dbReference>
<proteinExistence type="inferred from homology"/>
<keyword evidence="7" id="KW-1185">Reference proteome</keyword>
<dbReference type="InterPro" id="IPR006913">
    <property type="entry name" value="CENP-V/GFA"/>
</dbReference>
<dbReference type="EMBL" id="SHNO01000001">
    <property type="protein sequence ID" value="MCX2978418.1"/>
    <property type="molecule type" value="Genomic_DNA"/>
</dbReference>
<dbReference type="Pfam" id="PF04828">
    <property type="entry name" value="GFA"/>
    <property type="match status" value="1"/>
</dbReference>
<name>A0ABT3T808_9GAMM</name>
<keyword evidence="3" id="KW-0862">Zinc</keyword>
<evidence type="ECO:0000313" key="7">
    <source>
        <dbReference type="Proteomes" id="UP001143304"/>
    </source>
</evidence>
<organism evidence="6 7">
    <name type="scientific">Candidatus Marimicrobium litorale</name>
    <dbReference type="NCBI Taxonomy" id="2518991"/>
    <lineage>
        <taxon>Bacteria</taxon>
        <taxon>Pseudomonadati</taxon>
        <taxon>Pseudomonadota</taxon>
        <taxon>Gammaproteobacteria</taxon>
        <taxon>Cellvibrionales</taxon>
        <taxon>Halieaceae</taxon>
        <taxon>Marimicrobium</taxon>
    </lineage>
</organism>
<comment type="caution">
    <text evidence="6">The sequence shown here is derived from an EMBL/GenBank/DDBJ whole genome shotgun (WGS) entry which is preliminary data.</text>
</comment>
<reference evidence="6" key="1">
    <citation type="submission" date="2019-02" db="EMBL/GenBank/DDBJ databases">
        <authorList>
            <person name="Li S.-H."/>
        </authorList>
    </citation>
    <scope>NUCLEOTIDE SEQUENCE</scope>
    <source>
        <strain evidence="6">IMCC11814</strain>
    </source>
</reference>
<gene>
    <name evidence="6" type="ORF">EYC82_13710</name>
</gene>
<keyword evidence="2" id="KW-0479">Metal-binding</keyword>
<dbReference type="PANTHER" id="PTHR33337">
    <property type="entry name" value="GFA DOMAIN-CONTAINING PROTEIN"/>
    <property type="match status" value="1"/>
</dbReference>
<protein>
    <submittedName>
        <fullName evidence="6">GFA family protein</fullName>
    </submittedName>
</protein>
<dbReference type="Proteomes" id="UP001143304">
    <property type="component" value="Unassembled WGS sequence"/>
</dbReference>
<evidence type="ECO:0000256" key="1">
    <source>
        <dbReference type="ARBA" id="ARBA00005495"/>
    </source>
</evidence>
<dbReference type="SUPFAM" id="SSF51316">
    <property type="entry name" value="Mss4-like"/>
    <property type="match status" value="1"/>
</dbReference>
<dbReference type="InterPro" id="IPR011057">
    <property type="entry name" value="Mss4-like_sf"/>
</dbReference>
<feature type="domain" description="CENP-V/GFA" evidence="5">
    <location>
        <begin position="3"/>
        <end position="131"/>
    </location>
</feature>
<evidence type="ECO:0000256" key="2">
    <source>
        <dbReference type="ARBA" id="ARBA00022723"/>
    </source>
</evidence>
<evidence type="ECO:0000256" key="3">
    <source>
        <dbReference type="ARBA" id="ARBA00022833"/>
    </source>
</evidence>
<evidence type="ECO:0000256" key="4">
    <source>
        <dbReference type="ARBA" id="ARBA00023239"/>
    </source>
</evidence>
<dbReference type="Gene3D" id="3.90.1590.10">
    <property type="entry name" value="glutathione-dependent formaldehyde- activating enzyme (gfa)"/>
    <property type="match status" value="1"/>
</dbReference>